<dbReference type="Pfam" id="PF00899">
    <property type="entry name" value="ThiF"/>
    <property type="match status" value="1"/>
</dbReference>
<accession>A0AAU8AN25</accession>
<dbReference type="InterPro" id="IPR000594">
    <property type="entry name" value="ThiF_NAD_FAD-bd"/>
</dbReference>
<dbReference type="InterPro" id="IPR045886">
    <property type="entry name" value="ThiF/MoeB/HesA"/>
</dbReference>
<dbReference type="PANTHER" id="PTHR10953">
    <property type="entry name" value="UBIQUITIN-ACTIVATING ENZYME E1"/>
    <property type="match status" value="1"/>
</dbReference>
<protein>
    <submittedName>
        <fullName evidence="2">HesA/MoeB/ThiF family protein</fullName>
    </submittedName>
</protein>
<evidence type="ECO:0000259" key="1">
    <source>
        <dbReference type="Pfam" id="PF00899"/>
    </source>
</evidence>
<sequence length="317" mass="32108">MSRYARQTCLPGVGEEGQARLTEARVLVVGAGGLGSALLPLLAGAGVGALRIVDPDTVEESNLHRQTLYRMEDIGRAKAAVAAERLAALNPDCVATALVARLDPVLARAEMAGAQVVVDAADSVAVTYALSDLCLAAGVPLVSASVVGRAGHVGGFCGGAPSYRAVFPDLPGQMQSCASAGVMGPVVASLGALQAQMVLAVLLGQAPSPLGQMLTLDAASWRVSGFRFDAAPEPEAALPRIVGLGEITRADRVIELRGPDEAPDLPVPWAERGGAPVQPGEGGGRTVFACATGLRAWRAARAVVAAGGREVAVLATG</sequence>
<dbReference type="PANTHER" id="PTHR10953:SF102">
    <property type="entry name" value="ADENYLYLTRANSFERASE AND SULFURTRANSFERASE MOCS3"/>
    <property type="match status" value="1"/>
</dbReference>
<proteinExistence type="predicted"/>
<dbReference type="CDD" id="cd00757">
    <property type="entry name" value="ThiF_MoeB_HesA_family"/>
    <property type="match status" value="1"/>
</dbReference>
<dbReference type="SUPFAM" id="SSF69572">
    <property type="entry name" value="Activating enzymes of the ubiquitin-like proteins"/>
    <property type="match status" value="1"/>
</dbReference>
<dbReference type="RefSeq" id="WP_353474391.1">
    <property type="nucleotide sequence ID" value="NZ_CP123385.1"/>
</dbReference>
<feature type="domain" description="THIF-type NAD/FAD binding fold" evidence="1">
    <location>
        <begin position="4"/>
        <end position="228"/>
    </location>
</feature>
<dbReference type="AlphaFoldDB" id="A0AAU8AN25"/>
<dbReference type="EMBL" id="CP123385">
    <property type="protein sequence ID" value="XCC95525.1"/>
    <property type="molecule type" value="Genomic_DNA"/>
</dbReference>
<dbReference type="GO" id="GO:0008641">
    <property type="term" value="F:ubiquitin-like modifier activating enzyme activity"/>
    <property type="evidence" value="ECO:0007669"/>
    <property type="project" value="InterPro"/>
</dbReference>
<dbReference type="GO" id="GO:0005829">
    <property type="term" value="C:cytosol"/>
    <property type="evidence" value="ECO:0007669"/>
    <property type="project" value="TreeGrafter"/>
</dbReference>
<evidence type="ECO:0000313" key="2">
    <source>
        <dbReference type="EMBL" id="XCC95525.1"/>
    </source>
</evidence>
<dbReference type="GO" id="GO:0016779">
    <property type="term" value="F:nucleotidyltransferase activity"/>
    <property type="evidence" value="ECO:0007669"/>
    <property type="project" value="TreeGrafter"/>
</dbReference>
<organism evidence="2">
    <name type="scientific">Alloyangia sp. H15</name>
    <dbReference type="NCBI Taxonomy" id="3029062"/>
    <lineage>
        <taxon>Bacteria</taxon>
        <taxon>Pseudomonadati</taxon>
        <taxon>Pseudomonadota</taxon>
        <taxon>Alphaproteobacteria</taxon>
        <taxon>Rhodobacterales</taxon>
        <taxon>Roseobacteraceae</taxon>
        <taxon>Alloyangia</taxon>
    </lineage>
</organism>
<reference evidence="2" key="1">
    <citation type="submission" date="2023-02" db="EMBL/GenBank/DDBJ databases">
        <title>Description and genomic characterization of Salipiger bruguierae sp. nov., isolated from the sediment of mangrove plant Bruguiera sexangula.</title>
        <authorList>
            <person name="Long M."/>
        </authorList>
    </citation>
    <scope>NUCLEOTIDE SEQUENCE</scope>
    <source>
        <strain evidence="2">H15</strain>
    </source>
</reference>
<gene>
    <name evidence="2" type="ORF">PVT71_20805</name>
</gene>
<dbReference type="GO" id="GO:0004792">
    <property type="term" value="F:thiosulfate-cyanide sulfurtransferase activity"/>
    <property type="evidence" value="ECO:0007669"/>
    <property type="project" value="TreeGrafter"/>
</dbReference>
<dbReference type="Gene3D" id="3.40.50.720">
    <property type="entry name" value="NAD(P)-binding Rossmann-like Domain"/>
    <property type="match status" value="1"/>
</dbReference>
<dbReference type="InterPro" id="IPR035985">
    <property type="entry name" value="Ubiquitin-activating_enz"/>
</dbReference>
<name>A0AAU8AN25_9RHOB</name>
<dbReference type="GO" id="GO:0008146">
    <property type="term" value="F:sulfotransferase activity"/>
    <property type="evidence" value="ECO:0007669"/>
    <property type="project" value="TreeGrafter"/>
</dbReference>